<organism evidence="2 3">
    <name type="scientific">Enhygromyxa salina</name>
    <dbReference type="NCBI Taxonomy" id="215803"/>
    <lineage>
        <taxon>Bacteria</taxon>
        <taxon>Pseudomonadati</taxon>
        <taxon>Myxococcota</taxon>
        <taxon>Polyangia</taxon>
        <taxon>Nannocystales</taxon>
        <taxon>Nannocystaceae</taxon>
        <taxon>Enhygromyxa</taxon>
    </lineage>
</organism>
<comment type="caution">
    <text evidence="2">The sequence shown here is derived from an EMBL/GenBank/DDBJ whole genome shotgun (WGS) entry which is preliminary data.</text>
</comment>
<dbReference type="EMBL" id="PVNK01000209">
    <property type="protein sequence ID" value="PRP92466.1"/>
    <property type="molecule type" value="Genomic_DNA"/>
</dbReference>
<dbReference type="Proteomes" id="UP000237968">
    <property type="component" value="Unassembled WGS sequence"/>
</dbReference>
<evidence type="ECO:0000256" key="1">
    <source>
        <dbReference type="SAM" id="MobiDB-lite"/>
    </source>
</evidence>
<feature type="compositionally biased region" description="Low complexity" evidence="1">
    <location>
        <begin position="13"/>
        <end position="30"/>
    </location>
</feature>
<reference evidence="2 3" key="1">
    <citation type="submission" date="2018-03" db="EMBL/GenBank/DDBJ databases">
        <title>Draft Genome Sequences of the Obligatory Marine Myxobacteria Enhygromyxa salina SWB005.</title>
        <authorList>
            <person name="Poehlein A."/>
            <person name="Moghaddam J.A."/>
            <person name="Harms H."/>
            <person name="Alanjari M."/>
            <person name="Koenig G.M."/>
            <person name="Daniel R."/>
            <person name="Schaeberle T.F."/>
        </authorList>
    </citation>
    <scope>NUCLEOTIDE SEQUENCE [LARGE SCALE GENOMIC DNA]</scope>
    <source>
        <strain evidence="2 3">SWB005</strain>
    </source>
</reference>
<accession>A0A2S9XHW5</accession>
<keyword evidence="3" id="KW-1185">Reference proteome</keyword>
<gene>
    <name evidence="2" type="ORF">ENSA5_48840</name>
</gene>
<proteinExistence type="predicted"/>
<dbReference type="RefSeq" id="WP_106394137.1">
    <property type="nucleotide sequence ID" value="NZ_PVNK01000209.1"/>
</dbReference>
<sequence length="106" mass="10599">MSSSDEIDLDPKVPGAAAVGGPSAANPVGATHGVEAPASTQASAEIAEALASGRIDALAAQELLIDQVLAEQLPADLPPAQLERLRAELAALLSEDPNLASLLSPV</sequence>
<protein>
    <submittedName>
        <fullName evidence="2">Uncharacterized protein</fullName>
    </submittedName>
</protein>
<evidence type="ECO:0000313" key="2">
    <source>
        <dbReference type="EMBL" id="PRP92466.1"/>
    </source>
</evidence>
<dbReference type="AlphaFoldDB" id="A0A2S9XHW5"/>
<evidence type="ECO:0000313" key="3">
    <source>
        <dbReference type="Proteomes" id="UP000237968"/>
    </source>
</evidence>
<dbReference type="OrthoDB" id="9963055at2"/>
<name>A0A2S9XHW5_9BACT</name>
<feature type="region of interest" description="Disordered" evidence="1">
    <location>
        <begin position="1"/>
        <end position="41"/>
    </location>
</feature>